<evidence type="ECO:0000313" key="5">
    <source>
        <dbReference type="Proteomes" id="UP001317705"/>
    </source>
</evidence>
<dbReference type="Gene3D" id="3.40.50.150">
    <property type="entry name" value="Vaccinia Virus protein VP39"/>
    <property type="match status" value="1"/>
</dbReference>
<evidence type="ECO:0000259" key="3">
    <source>
        <dbReference type="Pfam" id="PF13649"/>
    </source>
</evidence>
<proteinExistence type="predicted"/>
<dbReference type="Pfam" id="PF13649">
    <property type="entry name" value="Methyltransf_25"/>
    <property type="match status" value="1"/>
</dbReference>
<dbReference type="GO" id="GO:0008168">
    <property type="term" value="F:methyltransferase activity"/>
    <property type="evidence" value="ECO:0007669"/>
    <property type="project" value="UniProtKB-KW"/>
</dbReference>
<gene>
    <name evidence="4" type="ORF">GURASL_29140</name>
</gene>
<evidence type="ECO:0000313" key="4">
    <source>
        <dbReference type="EMBL" id="BDV43991.1"/>
    </source>
</evidence>
<dbReference type="RefSeq" id="WP_282000103.1">
    <property type="nucleotide sequence ID" value="NZ_AP027151.1"/>
</dbReference>
<evidence type="ECO:0000256" key="1">
    <source>
        <dbReference type="ARBA" id="ARBA00022603"/>
    </source>
</evidence>
<dbReference type="GO" id="GO:0032259">
    <property type="term" value="P:methylation"/>
    <property type="evidence" value="ECO:0007669"/>
    <property type="project" value="UniProtKB-KW"/>
</dbReference>
<dbReference type="Proteomes" id="UP001317705">
    <property type="component" value="Chromosome"/>
</dbReference>
<dbReference type="PANTHER" id="PTHR43861:SF1">
    <property type="entry name" value="TRANS-ACONITATE 2-METHYLTRANSFERASE"/>
    <property type="match status" value="1"/>
</dbReference>
<evidence type="ECO:0000256" key="2">
    <source>
        <dbReference type="ARBA" id="ARBA00022679"/>
    </source>
</evidence>
<sequence length="242" mass="27289">MRSWQYDEFRHCGVDYSQVEQAEAYDEQHQQFRDYGKEFRGMLEFLDLRDPTDKTVIDLGCGTGATALLAAAMFKTVYAVDVSHAMLERARAKADRNTRNITFVKAGFLTYDHGGEAADLVITKAAFHHLPDFWKQIALLRMNGMMKTGGQLYIHDVVFQFDPRHYAGKIDAWIARFAAVAGGKFTAEVETHIRDEYSTFGWILEKMIANAGFIVEKVTSDDGFVTEYACRKVADVGLGETA</sequence>
<keyword evidence="1 4" id="KW-0489">Methyltransferase</keyword>
<keyword evidence="5" id="KW-1185">Reference proteome</keyword>
<dbReference type="PANTHER" id="PTHR43861">
    <property type="entry name" value="TRANS-ACONITATE 2-METHYLTRANSFERASE-RELATED"/>
    <property type="match status" value="1"/>
</dbReference>
<dbReference type="SUPFAM" id="SSF53335">
    <property type="entry name" value="S-adenosyl-L-methionine-dependent methyltransferases"/>
    <property type="match status" value="1"/>
</dbReference>
<accession>A0ABM8ENH5</accession>
<dbReference type="EMBL" id="AP027151">
    <property type="protein sequence ID" value="BDV43991.1"/>
    <property type="molecule type" value="Genomic_DNA"/>
</dbReference>
<name>A0ABM8ENH5_9BACT</name>
<reference evidence="4 5" key="1">
    <citation type="submission" date="2022-12" db="EMBL/GenBank/DDBJ databases">
        <title>Polyphasic characterization of Geotalea uranireducens NIT-SL11 newly isolated from a complex of sewage sludge and microbially reduced graphene oxide.</title>
        <authorList>
            <person name="Xie L."/>
            <person name="Yoshida N."/>
            <person name="Meng L."/>
        </authorList>
    </citation>
    <scope>NUCLEOTIDE SEQUENCE [LARGE SCALE GENOMIC DNA]</scope>
    <source>
        <strain evidence="4 5">NIT-SL11</strain>
    </source>
</reference>
<protein>
    <submittedName>
        <fullName evidence="4">Class I SAM-dependent methyltransferase</fullName>
    </submittedName>
</protein>
<dbReference type="CDD" id="cd02440">
    <property type="entry name" value="AdoMet_MTases"/>
    <property type="match status" value="1"/>
</dbReference>
<feature type="domain" description="Methyltransferase" evidence="3">
    <location>
        <begin position="56"/>
        <end position="150"/>
    </location>
</feature>
<dbReference type="InterPro" id="IPR041698">
    <property type="entry name" value="Methyltransf_25"/>
</dbReference>
<keyword evidence="2" id="KW-0808">Transferase</keyword>
<dbReference type="InterPro" id="IPR029063">
    <property type="entry name" value="SAM-dependent_MTases_sf"/>
</dbReference>
<organism evidence="4 5">
    <name type="scientific">Geotalea uraniireducens</name>
    <dbReference type="NCBI Taxonomy" id="351604"/>
    <lineage>
        <taxon>Bacteria</taxon>
        <taxon>Pseudomonadati</taxon>
        <taxon>Thermodesulfobacteriota</taxon>
        <taxon>Desulfuromonadia</taxon>
        <taxon>Geobacterales</taxon>
        <taxon>Geobacteraceae</taxon>
        <taxon>Geotalea</taxon>
    </lineage>
</organism>